<dbReference type="Gene3D" id="1.10.260.40">
    <property type="entry name" value="lambda repressor-like DNA-binding domains"/>
    <property type="match status" value="1"/>
</dbReference>
<keyword evidence="3" id="KW-1185">Reference proteome</keyword>
<dbReference type="PROSITE" id="PS50943">
    <property type="entry name" value="HTH_CROC1"/>
    <property type="match status" value="1"/>
</dbReference>
<reference evidence="2" key="1">
    <citation type="submission" date="2014-08" db="EMBL/GenBank/DDBJ databases">
        <title>Draft genome sequences of Sphingobium herbicidovorans.</title>
        <authorList>
            <person name="Gan H.M."/>
            <person name="Gan H.Y."/>
            <person name="Savka M.A."/>
        </authorList>
    </citation>
    <scope>NUCLEOTIDE SEQUENCE [LARGE SCALE GENOMIC DNA]</scope>
    <source>
        <strain evidence="2">NBRC 16415</strain>
    </source>
</reference>
<name>A0A086P4Q7_SPHHM</name>
<evidence type="ECO:0000313" key="3">
    <source>
        <dbReference type="Proteomes" id="UP000024284"/>
    </source>
</evidence>
<sequence>MSPTPSSSDPFGMEHELLLAALRRRLRAAGLTQADVAKKLDVGTATVKRWLHGRGLGLRTLSQLCALADTSLTEIAEEAAVRDRSSDKLTLAQEKALTTSPELSTVFFIIITGWPVSEAEEGFGIPADHIAQHVERLERLALIDRLPGGRLRARLDPAHVWQREPMRRHFEQHMKHLFFSLDYGDPNTIFGVETVKLSPVGIARVAERIERFRAELREIAHSDRRTSALPGEWHAILAVACPVAPLKSR</sequence>
<dbReference type="STRING" id="76947.GCA_002080435_03883"/>
<organism evidence="2 3">
    <name type="scientific">Sphingobium herbicidovorans (strain ATCC 700291 / DSM 11019 / CCUG 56400 / KCTC 2939 / LMG 18315 / NBRC 16415 / MH)</name>
    <name type="common">Sphingomonas herbicidovorans</name>
    <dbReference type="NCBI Taxonomy" id="1219045"/>
    <lineage>
        <taxon>Bacteria</taxon>
        <taxon>Pseudomonadati</taxon>
        <taxon>Pseudomonadota</taxon>
        <taxon>Alphaproteobacteria</taxon>
        <taxon>Sphingomonadales</taxon>
        <taxon>Sphingomonadaceae</taxon>
        <taxon>Sphingobium</taxon>
    </lineage>
</organism>
<dbReference type="AlphaFoldDB" id="A0A086P4Q7"/>
<accession>A0A086P4Q7</accession>
<dbReference type="RefSeq" id="WP_037469470.1">
    <property type="nucleotide sequence ID" value="NZ_BCZD01000016.1"/>
</dbReference>
<dbReference type="PATRIC" id="fig|1219045.3.peg.4020"/>
<dbReference type="Pfam" id="PF01381">
    <property type="entry name" value="HTH_3"/>
    <property type="match status" value="1"/>
</dbReference>
<dbReference type="InterPro" id="IPR010982">
    <property type="entry name" value="Lambda_DNA-bd_dom_sf"/>
</dbReference>
<proteinExistence type="predicted"/>
<dbReference type="SUPFAM" id="SSF47413">
    <property type="entry name" value="lambda repressor-like DNA-binding domains"/>
    <property type="match status" value="1"/>
</dbReference>
<dbReference type="GO" id="GO:0003677">
    <property type="term" value="F:DNA binding"/>
    <property type="evidence" value="ECO:0007669"/>
    <property type="project" value="InterPro"/>
</dbReference>
<dbReference type="eggNOG" id="COG3655">
    <property type="taxonomic scope" value="Bacteria"/>
</dbReference>
<dbReference type="CDD" id="cd00093">
    <property type="entry name" value="HTH_XRE"/>
    <property type="match status" value="1"/>
</dbReference>
<evidence type="ECO:0000313" key="2">
    <source>
        <dbReference type="EMBL" id="KFG88375.1"/>
    </source>
</evidence>
<evidence type="ECO:0000259" key="1">
    <source>
        <dbReference type="PROSITE" id="PS50943"/>
    </source>
</evidence>
<comment type="caution">
    <text evidence="2">The sequence shown here is derived from an EMBL/GenBank/DDBJ whole genome shotgun (WGS) entry which is preliminary data.</text>
</comment>
<protein>
    <submittedName>
        <fullName evidence="2">Transcriptional regulator</fullName>
    </submittedName>
</protein>
<dbReference type="Proteomes" id="UP000024284">
    <property type="component" value="Unassembled WGS sequence"/>
</dbReference>
<gene>
    <name evidence="2" type="ORF">BV98_003958</name>
</gene>
<dbReference type="SMART" id="SM00530">
    <property type="entry name" value="HTH_XRE"/>
    <property type="match status" value="1"/>
</dbReference>
<feature type="domain" description="HTH cro/C1-type" evidence="1">
    <location>
        <begin position="22"/>
        <end position="75"/>
    </location>
</feature>
<dbReference type="InterPro" id="IPR001387">
    <property type="entry name" value="Cro/C1-type_HTH"/>
</dbReference>
<dbReference type="OrthoDB" id="7503985at2"/>
<dbReference type="EMBL" id="JFZA02000062">
    <property type="protein sequence ID" value="KFG88375.1"/>
    <property type="molecule type" value="Genomic_DNA"/>
</dbReference>